<feature type="region of interest" description="Disordered" evidence="9">
    <location>
        <begin position="204"/>
        <end position="273"/>
    </location>
</feature>
<dbReference type="Gene3D" id="3.40.50.1010">
    <property type="entry name" value="5'-nuclease"/>
    <property type="match status" value="1"/>
</dbReference>
<gene>
    <name evidence="12" type="ORF">BJG266_LOCUS15981</name>
</gene>
<evidence type="ECO:0000313" key="12">
    <source>
        <dbReference type="EMBL" id="CAF1001951.1"/>
    </source>
</evidence>
<feature type="transmembrane region" description="Helical" evidence="10">
    <location>
        <begin position="793"/>
        <end position="816"/>
    </location>
</feature>
<evidence type="ECO:0000259" key="11">
    <source>
        <dbReference type="PROSITE" id="PS50893"/>
    </source>
</evidence>
<feature type="domain" description="ABC transporter" evidence="11">
    <location>
        <begin position="885"/>
        <end position="1067"/>
    </location>
</feature>
<dbReference type="SMART" id="SM00382">
    <property type="entry name" value="AAA"/>
    <property type="match status" value="2"/>
</dbReference>
<feature type="compositionally biased region" description="Basic residues" evidence="9">
    <location>
        <begin position="259"/>
        <end position="270"/>
    </location>
</feature>
<evidence type="ECO:0000256" key="5">
    <source>
        <dbReference type="ARBA" id="ARBA00022741"/>
    </source>
</evidence>
<evidence type="ECO:0000256" key="4">
    <source>
        <dbReference type="ARBA" id="ARBA00022692"/>
    </source>
</evidence>
<keyword evidence="4 10" id="KW-0812">Transmembrane</keyword>
<organism evidence="12 13">
    <name type="scientific">Adineta steineri</name>
    <dbReference type="NCBI Taxonomy" id="433720"/>
    <lineage>
        <taxon>Eukaryota</taxon>
        <taxon>Metazoa</taxon>
        <taxon>Spiralia</taxon>
        <taxon>Gnathifera</taxon>
        <taxon>Rotifera</taxon>
        <taxon>Eurotatoria</taxon>
        <taxon>Bdelloidea</taxon>
        <taxon>Adinetida</taxon>
        <taxon>Adinetidae</taxon>
        <taxon>Adineta</taxon>
    </lineage>
</organism>
<dbReference type="SUPFAM" id="SSF52540">
    <property type="entry name" value="P-loop containing nucleoside triphosphate hydrolases"/>
    <property type="match status" value="2"/>
</dbReference>
<dbReference type="PROSITE" id="PS50893">
    <property type="entry name" value="ABC_TRANSPORTER_2"/>
    <property type="match status" value="2"/>
</dbReference>
<reference evidence="12" key="1">
    <citation type="submission" date="2021-02" db="EMBL/GenBank/DDBJ databases">
        <authorList>
            <person name="Nowell W R."/>
        </authorList>
    </citation>
    <scope>NUCLEOTIDE SEQUENCE</scope>
</reference>
<comment type="similarity">
    <text evidence="2">Belongs to the ABC transporter superfamily. ABCB family. Multidrug resistance exporter (TC 3.A.1.201) subfamily.</text>
</comment>
<dbReference type="EMBL" id="CAJNOI010000072">
    <property type="protein sequence ID" value="CAF1001951.1"/>
    <property type="molecule type" value="Genomic_DNA"/>
</dbReference>
<dbReference type="AlphaFoldDB" id="A0A814GXB3"/>
<dbReference type="CDD" id="cd03249">
    <property type="entry name" value="ABC_MTABC3_MDL1_MDL2"/>
    <property type="match status" value="1"/>
</dbReference>
<proteinExistence type="inferred from homology"/>
<name>A0A814GXB3_9BILA</name>
<feature type="transmembrane region" description="Helical" evidence="10">
    <location>
        <begin position="306"/>
        <end position="322"/>
    </location>
</feature>
<dbReference type="Gene3D" id="1.20.1560.10">
    <property type="entry name" value="ABC transporter type 1, transmembrane domain"/>
    <property type="match status" value="2"/>
</dbReference>
<evidence type="ECO:0000256" key="1">
    <source>
        <dbReference type="ARBA" id="ARBA00004141"/>
    </source>
</evidence>
<evidence type="ECO:0000256" key="8">
    <source>
        <dbReference type="ARBA" id="ARBA00023136"/>
    </source>
</evidence>
<evidence type="ECO:0000256" key="7">
    <source>
        <dbReference type="ARBA" id="ARBA00022989"/>
    </source>
</evidence>
<evidence type="ECO:0000313" key="13">
    <source>
        <dbReference type="Proteomes" id="UP000663877"/>
    </source>
</evidence>
<dbReference type="FunFam" id="3.40.50.300:FF:000205">
    <property type="entry name" value="ABC transporter B family member 4"/>
    <property type="match status" value="1"/>
</dbReference>
<dbReference type="GO" id="GO:0005524">
    <property type="term" value="F:ATP binding"/>
    <property type="evidence" value="ECO:0007669"/>
    <property type="project" value="UniProtKB-KW"/>
</dbReference>
<dbReference type="InterPro" id="IPR003593">
    <property type="entry name" value="AAA+_ATPase"/>
</dbReference>
<comment type="caution">
    <text evidence="12">The sequence shown here is derived from an EMBL/GenBank/DDBJ whole genome shotgun (WGS) entry which is preliminary data.</text>
</comment>
<feature type="transmembrane region" description="Helical" evidence="10">
    <location>
        <begin position="674"/>
        <end position="694"/>
    </location>
</feature>
<feature type="transmembrane region" description="Helical" evidence="10">
    <location>
        <begin position="706"/>
        <end position="731"/>
    </location>
</feature>
<dbReference type="Proteomes" id="UP000663877">
    <property type="component" value="Unassembled WGS sequence"/>
</dbReference>
<dbReference type="SUPFAM" id="SSF90123">
    <property type="entry name" value="ABC transporter transmembrane region"/>
    <property type="match status" value="1"/>
</dbReference>
<evidence type="ECO:0000256" key="10">
    <source>
        <dbReference type="SAM" id="Phobius"/>
    </source>
</evidence>
<dbReference type="Gene3D" id="3.40.50.300">
    <property type="entry name" value="P-loop containing nucleotide triphosphate hydrolases"/>
    <property type="match status" value="3"/>
</dbReference>
<dbReference type="GO" id="GO:0042626">
    <property type="term" value="F:ATPase-coupled transmembrane transporter activity"/>
    <property type="evidence" value="ECO:0007669"/>
    <property type="project" value="TreeGrafter"/>
</dbReference>
<dbReference type="PANTHER" id="PTHR24222:SF76">
    <property type="entry name" value="MYCOBACTIN IMPORT ATP-BINDING_PERMEASE PROTEIN IRTB"/>
    <property type="match status" value="1"/>
</dbReference>
<evidence type="ECO:0000256" key="6">
    <source>
        <dbReference type="ARBA" id="ARBA00022840"/>
    </source>
</evidence>
<dbReference type="GO" id="GO:0016887">
    <property type="term" value="F:ATP hydrolysis activity"/>
    <property type="evidence" value="ECO:0007669"/>
    <property type="project" value="InterPro"/>
</dbReference>
<dbReference type="PANTHER" id="PTHR24222">
    <property type="entry name" value="ABC TRANSPORTER B FAMILY"/>
    <property type="match status" value="1"/>
</dbReference>
<dbReference type="InterPro" id="IPR036640">
    <property type="entry name" value="ABC1_TM_sf"/>
</dbReference>
<protein>
    <recommendedName>
        <fullName evidence="11">ABC transporter domain-containing protein</fullName>
    </recommendedName>
</protein>
<dbReference type="Pfam" id="PF00005">
    <property type="entry name" value="ABC_tran"/>
    <property type="match status" value="2"/>
</dbReference>
<feature type="domain" description="ABC transporter" evidence="11">
    <location>
        <begin position="372"/>
        <end position="605"/>
    </location>
</feature>
<feature type="compositionally biased region" description="Basic and acidic residues" evidence="9">
    <location>
        <begin position="204"/>
        <end position="216"/>
    </location>
</feature>
<dbReference type="InterPro" id="IPR027417">
    <property type="entry name" value="P-loop_NTPase"/>
</dbReference>
<comment type="subcellular location">
    <subcellularLocation>
        <location evidence="1">Membrane</location>
        <topology evidence="1">Multi-pass membrane protein</topology>
    </subcellularLocation>
</comment>
<dbReference type="InterPro" id="IPR003439">
    <property type="entry name" value="ABC_transporter-like_ATP-bd"/>
</dbReference>
<keyword evidence="5" id="KW-0547">Nucleotide-binding</keyword>
<keyword evidence="7 10" id="KW-1133">Transmembrane helix</keyword>
<keyword evidence="3" id="KW-0813">Transport</keyword>
<dbReference type="InterPro" id="IPR039421">
    <property type="entry name" value="Type_1_exporter"/>
</dbReference>
<keyword evidence="8 10" id="KW-0472">Membrane</keyword>
<dbReference type="InterPro" id="IPR017871">
    <property type="entry name" value="ABC_transporter-like_CS"/>
</dbReference>
<sequence>MSSIIHNNSNSPRSDTSKYNIHIVVDNSNLFIGAQVGQGEDGKLNAAIRISIANLVNVIEENIEVDNIKTRIVGGSVPSRNARVWAEWERCGYECLLGERSISNKEVFVDDMLHSQIQNLILKNKSSEDCKQHLILITGDGGKNGKRTNFPNIISLALNNKWTVDLWSWKASLSREFANIQKRHSPNMKINYLDTYRTEITFQEKQKQEQQDREQEQQNQQEQDQQDQEQDQQGQEQEQQNQQEQEHEQQNQQEQDQKIKKKKKKNKIKINKNDSNKNNKMIYIYILWLILPLYGLKLTRTERHHYTPGTLFMVFGSCANILSLTTQYIPYFHTFTEALATGSFVFDMIQRKSKINVSDDEGKKLETIQGDIEFKDATFSYPTRQESYILQNFSMKIPSGKTVALVGASGCSKSTIIQLIQRFYDTGNGQILFDGHDIKTFNVPWLRSHIGIVSQEPVLFDGSIEENIRLGKLDATDEEVIAAAKLANAHNFIMDFPENYKIISGDKLSGGEKQRVVIARALISNPKILLLDEATSALDYTSERIVQDALDNAKQGRTTIVIAHRLSTIRNADIIIGLNNGQIVEHGTHDELMENKGLYYGLVNKQGVDGQYESSSETDTKEEAKIKQSYTRRLSTIRKKIRELSDSIEEKEIDDTATSSFDDSAEKKQKKTSLLFGAIQPTFAYLYSGIYGAFTESNENKQKRLMNMFTLGIFFAGVVGALCQFIFNFAFGKSGEELTAQISYYEMKENSINVLSTRLASDAAAIKGSTGIRIGILMQGFSAKNMCRLHIRALGAAVASSVIFFIFAVTFSYGSILVQNGEMTFQNVFSYPECSNKNWQATGKNAAYSKARHAPMRILKLIKRTSQIDPYDDSGIILDNITGQIEYQNVYFRYSSRRDVQTLKNFSLTCMNNSSTALVGPSGSGKSTTIDLLQRFYDPLEGKILFDGYDIRTLNIKWFRSLMGLVQQEPVLFNISILVIARALIRSPNILLFDEATSALDNKSESKIQEVLENISMNRTSLTIAHRLSTIQNSDKTIVIDKGQMQEEGTHNELLILNGIYSKMIKSQTKST</sequence>
<feature type="transmembrane region" description="Helical" evidence="10">
    <location>
        <begin position="282"/>
        <end position="299"/>
    </location>
</feature>
<evidence type="ECO:0000256" key="2">
    <source>
        <dbReference type="ARBA" id="ARBA00007577"/>
    </source>
</evidence>
<dbReference type="PROSITE" id="PS00211">
    <property type="entry name" value="ABC_TRANSPORTER_1"/>
    <property type="match status" value="1"/>
</dbReference>
<feature type="compositionally biased region" description="Low complexity" evidence="9">
    <location>
        <begin position="231"/>
        <end position="243"/>
    </location>
</feature>
<accession>A0A814GXB3</accession>
<dbReference type="GO" id="GO:0005886">
    <property type="term" value="C:plasma membrane"/>
    <property type="evidence" value="ECO:0007669"/>
    <property type="project" value="TreeGrafter"/>
</dbReference>
<evidence type="ECO:0000256" key="3">
    <source>
        <dbReference type="ARBA" id="ARBA00022448"/>
    </source>
</evidence>
<evidence type="ECO:0000256" key="9">
    <source>
        <dbReference type="SAM" id="MobiDB-lite"/>
    </source>
</evidence>
<keyword evidence="6" id="KW-0067">ATP-binding</keyword>